<feature type="transmembrane region" description="Helical" evidence="1">
    <location>
        <begin position="42"/>
        <end position="60"/>
    </location>
</feature>
<feature type="transmembrane region" description="Helical" evidence="1">
    <location>
        <begin position="212"/>
        <end position="231"/>
    </location>
</feature>
<feature type="transmembrane region" description="Helical" evidence="1">
    <location>
        <begin position="237"/>
        <end position="256"/>
    </location>
</feature>
<evidence type="ECO:0000313" key="2">
    <source>
        <dbReference type="EMBL" id="GEO23151.1"/>
    </source>
</evidence>
<feature type="transmembrane region" description="Helical" evidence="1">
    <location>
        <begin position="81"/>
        <end position="106"/>
    </location>
</feature>
<accession>A0A512CFZ1</accession>
<gene>
    <name evidence="2" type="ORF">CQA01_36850</name>
</gene>
<proteinExistence type="predicted"/>
<dbReference type="AlphaFoldDB" id="A0A512CFZ1"/>
<feature type="transmembrane region" description="Helical" evidence="1">
    <location>
        <begin position="112"/>
        <end position="130"/>
    </location>
</feature>
<sequence length="281" mass="32150">MKLNYLVFNEKFNLLSLDVVAGACAGMYFFADLMKVELSWKIYLLLGLAVWSIYTFDHLLDAKKVKGQALSPRHRFHQDHFTLLLVMLFVAVICGFVLAFCFLPSFKMFGSGLLLAFLIVLSMAVLRLAGKKTAAVKEFSTALFYVAGLVLIPLLNIDFSFSTNYWMYFLGAYLLLAWYNLVFLSYSDSEQDLAEGQASIVTVIGKVKTRRLLWVLAIIGLLYLVFLFLMLPSYYHIYTLIWGLMFLMHIISFVESPSDKNIKTRKRLELAFSLPLLLLLF</sequence>
<feature type="transmembrane region" description="Helical" evidence="1">
    <location>
        <begin position="12"/>
        <end position="30"/>
    </location>
</feature>
<keyword evidence="1" id="KW-0472">Membrane</keyword>
<feature type="transmembrane region" description="Helical" evidence="1">
    <location>
        <begin position="142"/>
        <end position="159"/>
    </location>
</feature>
<evidence type="ECO:0008006" key="4">
    <source>
        <dbReference type="Google" id="ProtNLM"/>
    </source>
</evidence>
<dbReference type="EMBL" id="BJYV01000021">
    <property type="protein sequence ID" value="GEO23151.1"/>
    <property type="molecule type" value="Genomic_DNA"/>
</dbReference>
<reference evidence="2 3" key="1">
    <citation type="submission" date="2019-07" db="EMBL/GenBank/DDBJ databases">
        <title>Whole genome shotgun sequence of Cyclobacterium qasimii NBRC 106168.</title>
        <authorList>
            <person name="Hosoyama A."/>
            <person name="Uohara A."/>
            <person name="Ohji S."/>
            <person name="Ichikawa N."/>
        </authorList>
    </citation>
    <scope>NUCLEOTIDE SEQUENCE [LARGE SCALE GENOMIC DNA]</scope>
    <source>
        <strain evidence="2 3">NBRC 106168</strain>
    </source>
</reference>
<comment type="caution">
    <text evidence="2">The sequence shown here is derived from an EMBL/GenBank/DDBJ whole genome shotgun (WGS) entry which is preliminary data.</text>
</comment>
<keyword evidence="1" id="KW-0812">Transmembrane</keyword>
<keyword evidence="1" id="KW-1133">Transmembrane helix</keyword>
<keyword evidence="3" id="KW-1185">Reference proteome</keyword>
<dbReference type="Proteomes" id="UP000321301">
    <property type="component" value="Unassembled WGS sequence"/>
</dbReference>
<evidence type="ECO:0000256" key="1">
    <source>
        <dbReference type="SAM" id="Phobius"/>
    </source>
</evidence>
<protein>
    <recommendedName>
        <fullName evidence="4">Prenyltransferase</fullName>
    </recommendedName>
</protein>
<dbReference type="RefSeq" id="WP_051160319.1">
    <property type="nucleotide sequence ID" value="NZ_BJYV01000021.1"/>
</dbReference>
<feature type="transmembrane region" description="Helical" evidence="1">
    <location>
        <begin position="165"/>
        <end position="184"/>
    </location>
</feature>
<name>A0A512CFZ1_9BACT</name>
<organism evidence="2 3">
    <name type="scientific">Cyclobacterium qasimii</name>
    <dbReference type="NCBI Taxonomy" id="1350429"/>
    <lineage>
        <taxon>Bacteria</taxon>
        <taxon>Pseudomonadati</taxon>
        <taxon>Bacteroidota</taxon>
        <taxon>Cytophagia</taxon>
        <taxon>Cytophagales</taxon>
        <taxon>Cyclobacteriaceae</taxon>
        <taxon>Cyclobacterium</taxon>
    </lineage>
</organism>
<evidence type="ECO:0000313" key="3">
    <source>
        <dbReference type="Proteomes" id="UP000321301"/>
    </source>
</evidence>